<sequence>MPRPSKKAAEDKSKGVPAPVPAPAPVAAAPPPMPQPMMPAPAMQTPPGMMPQGHHQAHPQMQPYQQQPHNPLMQGGVPPGQMRVIDNESFLRVRDSAVGRLGTILELLRSFTQDYIRQTNLLLGEPTAEGAHDILSNFENAAAQLISMPPTAAPAQVEAAAPTEEKKERKKRTHDPNAPKRPLTPYFLYMQNARQIIANDLGPGAPKGAVQEEGQRRWAHMDPTDKQAWNHAYQWNLRLYNARVHSYKAGNVTAKDMSDDEARDYADRANIPNPEPKEVAEAASNDQDAIAQQLQQVAAAPAIPNIEDEAKTPKKPASRKRKTATPGNESIAPAATPATAQASPDKKRRRQSGA</sequence>
<reference evidence="1" key="1">
    <citation type="submission" date="2022-10" db="EMBL/GenBank/DDBJ databases">
        <title>Complete Genome of Trichothecium roseum strain YXFP-22015, a Plant Pathogen Isolated from Citrus.</title>
        <authorList>
            <person name="Wang Y."/>
            <person name="Zhu L."/>
        </authorList>
    </citation>
    <scope>NUCLEOTIDE SEQUENCE</scope>
    <source>
        <strain evidence="1">YXFP-22015</strain>
    </source>
</reference>
<protein>
    <submittedName>
        <fullName evidence="1">Uncharacterized protein</fullName>
    </submittedName>
</protein>
<keyword evidence="2" id="KW-1185">Reference proteome</keyword>
<name>A0ACC0UYU2_9HYPO</name>
<gene>
    <name evidence="1" type="ORF">N3K66_005526</name>
</gene>
<proteinExistence type="predicted"/>
<evidence type="ECO:0000313" key="1">
    <source>
        <dbReference type="EMBL" id="KAI9899065.1"/>
    </source>
</evidence>
<accession>A0ACC0UYU2</accession>
<dbReference type="Proteomes" id="UP001163324">
    <property type="component" value="Chromosome 5"/>
</dbReference>
<dbReference type="EMBL" id="CM047944">
    <property type="protein sequence ID" value="KAI9899065.1"/>
    <property type="molecule type" value="Genomic_DNA"/>
</dbReference>
<evidence type="ECO:0000313" key="2">
    <source>
        <dbReference type="Proteomes" id="UP001163324"/>
    </source>
</evidence>
<organism evidence="1 2">
    <name type="scientific">Trichothecium roseum</name>
    <dbReference type="NCBI Taxonomy" id="47278"/>
    <lineage>
        <taxon>Eukaryota</taxon>
        <taxon>Fungi</taxon>
        <taxon>Dikarya</taxon>
        <taxon>Ascomycota</taxon>
        <taxon>Pezizomycotina</taxon>
        <taxon>Sordariomycetes</taxon>
        <taxon>Hypocreomycetidae</taxon>
        <taxon>Hypocreales</taxon>
        <taxon>Hypocreales incertae sedis</taxon>
        <taxon>Trichothecium</taxon>
    </lineage>
</organism>
<comment type="caution">
    <text evidence="1">The sequence shown here is derived from an EMBL/GenBank/DDBJ whole genome shotgun (WGS) entry which is preliminary data.</text>
</comment>